<organism evidence="1 2">
    <name type="scientific">Chryseobacterium cucumeris</name>
    <dbReference type="NCBI Taxonomy" id="1813611"/>
    <lineage>
        <taxon>Bacteria</taxon>
        <taxon>Pseudomonadati</taxon>
        <taxon>Bacteroidota</taxon>
        <taxon>Flavobacteriia</taxon>
        <taxon>Flavobacteriales</taxon>
        <taxon>Weeksellaceae</taxon>
        <taxon>Chryseobacterium group</taxon>
        <taxon>Chryseobacterium</taxon>
    </lineage>
</organism>
<protein>
    <recommendedName>
        <fullName evidence="3">HTH cro/C1-type domain-containing protein</fullName>
    </recommendedName>
</protein>
<dbReference type="EMBL" id="RJTW01000003">
    <property type="protein sequence ID" value="ROH94812.1"/>
    <property type="molecule type" value="Genomic_DNA"/>
</dbReference>
<reference evidence="1 2" key="1">
    <citation type="submission" date="2018-11" db="EMBL/GenBank/DDBJ databases">
        <title>Proposal to divide the Flavobacteriaceae and reorganize its genera based on Amino Acid Identity values calculated from whole genome sequences.</title>
        <authorList>
            <person name="Nicholson A.C."/>
            <person name="Gulvik C.A."/>
            <person name="Whitney A.M."/>
            <person name="Humrighouse B.W."/>
            <person name="Bell M."/>
            <person name="Holmes B."/>
            <person name="Steigerwalt A."/>
            <person name="Villarma A."/>
            <person name="Sheth M."/>
            <person name="Batra D."/>
            <person name="Pryor J."/>
            <person name="Bernardet J.-F."/>
            <person name="Hugo C."/>
            <person name="Kampfer P."/>
            <person name="Newman J."/>
            <person name="Mcquiston J.R."/>
        </authorList>
    </citation>
    <scope>NUCLEOTIDE SEQUENCE [LARGE SCALE GENOMIC DNA]</scope>
    <source>
        <strain evidence="1 2">G0235</strain>
    </source>
</reference>
<name>A0ABX9XDB9_9FLAO</name>
<dbReference type="RefSeq" id="WP_123277888.1">
    <property type="nucleotide sequence ID" value="NZ_RJTW01000003.1"/>
</dbReference>
<dbReference type="InterPro" id="IPR010982">
    <property type="entry name" value="Lambda_DNA-bd_dom_sf"/>
</dbReference>
<evidence type="ECO:0000313" key="2">
    <source>
        <dbReference type="Proteomes" id="UP000281899"/>
    </source>
</evidence>
<sequence length="107" mass="12326">MITEFGNEKYCNKYEIAGKSAIMSEFKTDEIKKLVAEKIKEIKGDTPYSKIAERCNVTAARISDVSNNKIDCQLSTFIEIATGLRIHPKELFDIIFDFKEYYSELDK</sequence>
<dbReference type="SUPFAM" id="SSF47413">
    <property type="entry name" value="lambda repressor-like DNA-binding domains"/>
    <property type="match status" value="1"/>
</dbReference>
<accession>A0ABX9XDB9</accession>
<keyword evidence="2" id="KW-1185">Reference proteome</keyword>
<evidence type="ECO:0008006" key="3">
    <source>
        <dbReference type="Google" id="ProtNLM"/>
    </source>
</evidence>
<evidence type="ECO:0000313" key="1">
    <source>
        <dbReference type="EMBL" id="ROH94812.1"/>
    </source>
</evidence>
<dbReference type="Gene3D" id="1.10.260.40">
    <property type="entry name" value="lambda repressor-like DNA-binding domains"/>
    <property type="match status" value="1"/>
</dbReference>
<proteinExistence type="predicted"/>
<dbReference type="GeneID" id="301711595"/>
<dbReference type="Proteomes" id="UP000281899">
    <property type="component" value="Unassembled WGS sequence"/>
</dbReference>
<comment type="caution">
    <text evidence="1">The sequence shown here is derived from an EMBL/GenBank/DDBJ whole genome shotgun (WGS) entry which is preliminary data.</text>
</comment>
<gene>
    <name evidence="1" type="ORF">EGI15_02835</name>
</gene>